<dbReference type="RefSeq" id="WP_102072332.1">
    <property type="nucleotide sequence ID" value="NZ_PDNW01000001.1"/>
</dbReference>
<sequence length="197" mass="21509">MTFNTRLTELDDALRMRLEPLASRIRAAWHRRTSREQAVLRGAALLLLAVLLWTLALRPALQTIQTARQQLPLVQAQTARLGAIILEADALTRGRSGAIPAGDTEQALQVSLDAAGLETVSVLSRSDGVSAKEMQWQVQFANAPAGRIMEWMSNLPFVAQMQTRRVDLARSNVDGRDRPGQLSGVIVLALTPQAKAP</sequence>
<evidence type="ECO:0000313" key="3">
    <source>
        <dbReference type="Proteomes" id="UP000234190"/>
    </source>
</evidence>
<evidence type="ECO:0000256" key="1">
    <source>
        <dbReference type="SAM" id="Phobius"/>
    </source>
</evidence>
<keyword evidence="1" id="KW-1133">Transmembrane helix</keyword>
<dbReference type="GO" id="GO:0015628">
    <property type="term" value="P:protein secretion by the type II secretion system"/>
    <property type="evidence" value="ECO:0007669"/>
    <property type="project" value="InterPro"/>
</dbReference>
<proteinExistence type="predicted"/>
<dbReference type="EMBL" id="PDNW01000001">
    <property type="protein sequence ID" value="PLC51845.1"/>
    <property type="molecule type" value="Genomic_DNA"/>
</dbReference>
<dbReference type="Proteomes" id="UP000234190">
    <property type="component" value="Unassembled WGS sequence"/>
</dbReference>
<dbReference type="GO" id="GO:0015627">
    <property type="term" value="C:type II protein secretion system complex"/>
    <property type="evidence" value="ECO:0007669"/>
    <property type="project" value="InterPro"/>
</dbReference>
<gene>
    <name evidence="2" type="ORF">CR159_02185</name>
</gene>
<keyword evidence="3" id="KW-1185">Reference proteome</keyword>
<evidence type="ECO:0000313" key="2">
    <source>
        <dbReference type="EMBL" id="PLC51845.1"/>
    </source>
</evidence>
<evidence type="ECO:0008006" key="4">
    <source>
        <dbReference type="Google" id="ProtNLM"/>
    </source>
</evidence>
<keyword evidence="1" id="KW-0812">Transmembrane</keyword>
<comment type="caution">
    <text evidence="2">The sequence shown here is derived from an EMBL/GenBank/DDBJ whole genome shotgun (WGS) entry which is preliminary data.</text>
</comment>
<dbReference type="AlphaFoldDB" id="A0A2N4U9Z7"/>
<keyword evidence="1" id="KW-0472">Membrane</keyword>
<protein>
    <recommendedName>
        <fullName evidence="4">General secretion pathway protein M</fullName>
    </recommendedName>
</protein>
<dbReference type="InterPro" id="IPR007690">
    <property type="entry name" value="T2SS_GspM"/>
</dbReference>
<organism evidence="2 3">
    <name type="scientific">Pollutimonas subterranea</name>
    <dbReference type="NCBI Taxonomy" id="2045210"/>
    <lineage>
        <taxon>Bacteria</taxon>
        <taxon>Pseudomonadati</taxon>
        <taxon>Pseudomonadota</taxon>
        <taxon>Betaproteobacteria</taxon>
        <taxon>Burkholderiales</taxon>
        <taxon>Alcaligenaceae</taxon>
        <taxon>Pollutimonas</taxon>
    </lineage>
</organism>
<dbReference type="OrthoDB" id="8690005at2"/>
<dbReference type="Pfam" id="PF04612">
    <property type="entry name" value="T2SSM"/>
    <property type="match status" value="1"/>
</dbReference>
<feature type="transmembrane region" description="Helical" evidence="1">
    <location>
        <begin position="38"/>
        <end position="56"/>
    </location>
</feature>
<name>A0A2N4U9Z7_9BURK</name>
<accession>A0A2N4U9Z7</accession>
<reference evidence="2 3" key="1">
    <citation type="submission" date="2017-10" db="EMBL/GenBank/DDBJ databases">
        <title>Two draft genome sequences of Pusillimonas sp. strains isolated from a nitrate- and radionuclide-contaminated groundwater in Russia.</title>
        <authorList>
            <person name="Grouzdev D.S."/>
            <person name="Tourova T.P."/>
            <person name="Goeva M.A."/>
            <person name="Babich T.L."/>
            <person name="Sokolova D.S."/>
            <person name="Abdullin R."/>
            <person name="Poltaraus A.B."/>
            <person name="Toshchakov S.V."/>
            <person name="Nazina T.N."/>
        </authorList>
    </citation>
    <scope>NUCLEOTIDE SEQUENCE [LARGE SCALE GENOMIC DNA]</scope>
    <source>
        <strain evidence="2 3">JR1/69-3-13</strain>
    </source>
</reference>